<dbReference type="PANTHER" id="PTHR43313:SF36">
    <property type="entry name" value="D-BETA-HYDROXYBUTYRATE DEHYDROGENASE, MITOCHONDRIAL"/>
    <property type="match status" value="1"/>
</dbReference>
<organism evidence="3 4">
    <name type="scientific">Rhipicephalus sanguineus</name>
    <name type="common">Brown dog tick</name>
    <name type="synonym">Ixodes sanguineus</name>
    <dbReference type="NCBI Taxonomy" id="34632"/>
    <lineage>
        <taxon>Eukaryota</taxon>
        <taxon>Metazoa</taxon>
        <taxon>Ecdysozoa</taxon>
        <taxon>Arthropoda</taxon>
        <taxon>Chelicerata</taxon>
        <taxon>Arachnida</taxon>
        <taxon>Acari</taxon>
        <taxon>Parasitiformes</taxon>
        <taxon>Ixodida</taxon>
        <taxon>Ixodoidea</taxon>
        <taxon>Ixodidae</taxon>
        <taxon>Rhipicephalinae</taxon>
        <taxon>Rhipicephalus</taxon>
        <taxon>Rhipicephalus</taxon>
    </lineage>
</organism>
<dbReference type="GO" id="GO:0016491">
    <property type="term" value="F:oxidoreductase activity"/>
    <property type="evidence" value="ECO:0007669"/>
    <property type="project" value="UniProtKB-KW"/>
</dbReference>
<dbReference type="InterPro" id="IPR036291">
    <property type="entry name" value="NAD(P)-bd_dom_sf"/>
</dbReference>
<evidence type="ECO:0000256" key="1">
    <source>
        <dbReference type="ARBA" id="ARBA00023002"/>
    </source>
</evidence>
<keyword evidence="1" id="KW-0560">Oxidoreductase</keyword>
<dbReference type="SUPFAM" id="SSF51735">
    <property type="entry name" value="NAD(P)-binding Rossmann-fold domains"/>
    <property type="match status" value="1"/>
</dbReference>
<evidence type="ECO:0000256" key="2">
    <source>
        <dbReference type="SAM" id="Phobius"/>
    </source>
</evidence>
<dbReference type="PANTHER" id="PTHR43313">
    <property type="entry name" value="SHORT-CHAIN DEHYDROGENASE/REDUCTASE FAMILY 9C"/>
    <property type="match status" value="1"/>
</dbReference>
<dbReference type="VEuPathDB" id="VectorBase:RSAN_031982"/>
<dbReference type="PRINTS" id="PR00081">
    <property type="entry name" value="GDHRDH"/>
</dbReference>
<dbReference type="GO" id="GO:0008202">
    <property type="term" value="P:steroid metabolic process"/>
    <property type="evidence" value="ECO:0007669"/>
    <property type="project" value="TreeGrafter"/>
</dbReference>
<keyword evidence="2" id="KW-0472">Membrane</keyword>
<dbReference type="InterPro" id="IPR020904">
    <property type="entry name" value="Sc_DH/Rdtase_CS"/>
</dbReference>
<proteinExistence type="predicted"/>
<dbReference type="InterPro" id="IPR002347">
    <property type="entry name" value="SDR_fam"/>
</dbReference>
<evidence type="ECO:0000313" key="4">
    <source>
        <dbReference type="Proteomes" id="UP000821837"/>
    </source>
</evidence>
<dbReference type="Gene3D" id="3.40.50.720">
    <property type="entry name" value="NAD(P)-binding Rossmann-like Domain"/>
    <property type="match status" value="1"/>
</dbReference>
<name>A0A9D4PFU3_RHISA</name>
<feature type="transmembrane region" description="Helical" evidence="2">
    <location>
        <begin position="28"/>
        <end position="49"/>
    </location>
</feature>
<dbReference type="EMBL" id="JABSTV010001254">
    <property type="protein sequence ID" value="KAH7939648.1"/>
    <property type="molecule type" value="Genomic_DNA"/>
</dbReference>
<keyword evidence="2" id="KW-0812">Transmembrane</keyword>
<comment type="caution">
    <text evidence="3">The sequence shown here is derived from an EMBL/GenBank/DDBJ whole genome shotgun (WGS) entry which is preliminary data.</text>
</comment>
<dbReference type="OrthoDB" id="294295at2759"/>
<keyword evidence="4" id="KW-1185">Reference proteome</keyword>
<dbReference type="Pfam" id="PF00106">
    <property type="entry name" value="adh_short"/>
    <property type="match status" value="1"/>
</dbReference>
<reference evidence="3" key="1">
    <citation type="journal article" date="2020" name="Cell">
        <title>Large-Scale Comparative Analyses of Tick Genomes Elucidate Their Genetic Diversity and Vector Capacities.</title>
        <authorList>
            <consortium name="Tick Genome and Microbiome Consortium (TIGMIC)"/>
            <person name="Jia N."/>
            <person name="Wang J."/>
            <person name="Shi W."/>
            <person name="Du L."/>
            <person name="Sun Y."/>
            <person name="Zhan W."/>
            <person name="Jiang J.F."/>
            <person name="Wang Q."/>
            <person name="Zhang B."/>
            <person name="Ji P."/>
            <person name="Bell-Sakyi L."/>
            <person name="Cui X.M."/>
            <person name="Yuan T.T."/>
            <person name="Jiang B.G."/>
            <person name="Yang W.F."/>
            <person name="Lam T.T."/>
            <person name="Chang Q.C."/>
            <person name="Ding S.J."/>
            <person name="Wang X.J."/>
            <person name="Zhu J.G."/>
            <person name="Ruan X.D."/>
            <person name="Zhao L."/>
            <person name="Wei J.T."/>
            <person name="Ye R.Z."/>
            <person name="Que T.C."/>
            <person name="Du C.H."/>
            <person name="Zhou Y.H."/>
            <person name="Cheng J.X."/>
            <person name="Dai P.F."/>
            <person name="Guo W.B."/>
            <person name="Han X.H."/>
            <person name="Huang E.J."/>
            <person name="Li L.F."/>
            <person name="Wei W."/>
            <person name="Gao Y.C."/>
            <person name="Liu J.Z."/>
            <person name="Shao H.Z."/>
            <person name="Wang X."/>
            <person name="Wang C.C."/>
            <person name="Yang T.C."/>
            <person name="Huo Q.B."/>
            <person name="Li W."/>
            <person name="Chen H.Y."/>
            <person name="Chen S.E."/>
            <person name="Zhou L.G."/>
            <person name="Ni X.B."/>
            <person name="Tian J.H."/>
            <person name="Sheng Y."/>
            <person name="Liu T."/>
            <person name="Pan Y.S."/>
            <person name="Xia L.Y."/>
            <person name="Li J."/>
            <person name="Zhao F."/>
            <person name="Cao W.C."/>
        </authorList>
    </citation>
    <scope>NUCLEOTIDE SEQUENCE</scope>
    <source>
        <strain evidence="3">Rsan-2018</strain>
    </source>
</reference>
<gene>
    <name evidence="3" type="ORF">HPB52_015542</name>
</gene>
<keyword evidence="2" id="KW-1133">Transmembrane helix</keyword>
<dbReference type="AlphaFoldDB" id="A0A9D4PFU3"/>
<dbReference type="Proteomes" id="UP000821837">
    <property type="component" value="Chromosome 8"/>
</dbReference>
<sequence>MKTRWILFFALIFPVWQFWNRLPLLLELGSYFGSGFLVLLISFGTAKFLSAKFFRKLVDGDGKAVLITGCDTGFGNLLARRLSRDGFLVYAGCLNASSEDACELAKEPNIHVLQLDVTKDQEVDSALDAVKSSLGDKKLWAVVANAGVASHGLLEWASMPYIKRIFDVNVFGVVSVSKKCLPLLRKSKGRLVITGSVLGRSTVPTGVVYCMSKHAVISLADGLRRECCDKGVYVATVEPTAYRTRILSDVGSMEMTRKQLSILPRENLDDFSEKEITDWMKAATMIADLTRRDDINEVVDQMVLAVREAEPKPNYAAWGLWEPVFYLVCREAPAELVDFLLVVFRKANRAGLLDGTWRLARLWT</sequence>
<evidence type="ECO:0000313" key="3">
    <source>
        <dbReference type="EMBL" id="KAH7939648.1"/>
    </source>
</evidence>
<dbReference type="PROSITE" id="PS00061">
    <property type="entry name" value="ADH_SHORT"/>
    <property type="match status" value="1"/>
</dbReference>
<accession>A0A9D4PFU3</accession>
<reference evidence="3" key="2">
    <citation type="submission" date="2021-09" db="EMBL/GenBank/DDBJ databases">
        <authorList>
            <person name="Jia N."/>
            <person name="Wang J."/>
            <person name="Shi W."/>
            <person name="Du L."/>
            <person name="Sun Y."/>
            <person name="Zhan W."/>
            <person name="Jiang J."/>
            <person name="Wang Q."/>
            <person name="Zhang B."/>
            <person name="Ji P."/>
            <person name="Sakyi L.B."/>
            <person name="Cui X."/>
            <person name="Yuan T."/>
            <person name="Jiang B."/>
            <person name="Yang W."/>
            <person name="Lam T.T.-Y."/>
            <person name="Chang Q."/>
            <person name="Ding S."/>
            <person name="Wang X."/>
            <person name="Zhu J."/>
            <person name="Ruan X."/>
            <person name="Zhao L."/>
            <person name="Wei J."/>
            <person name="Que T."/>
            <person name="Du C."/>
            <person name="Cheng J."/>
            <person name="Dai P."/>
            <person name="Han X."/>
            <person name="Huang E."/>
            <person name="Gao Y."/>
            <person name="Liu J."/>
            <person name="Shao H."/>
            <person name="Ye R."/>
            <person name="Li L."/>
            <person name="Wei W."/>
            <person name="Wang X."/>
            <person name="Wang C."/>
            <person name="Huo Q."/>
            <person name="Li W."/>
            <person name="Guo W."/>
            <person name="Chen H."/>
            <person name="Chen S."/>
            <person name="Zhou L."/>
            <person name="Zhou L."/>
            <person name="Ni X."/>
            <person name="Tian J."/>
            <person name="Zhou Y."/>
            <person name="Sheng Y."/>
            <person name="Liu T."/>
            <person name="Pan Y."/>
            <person name="Xia L."/>
            <person name="Li J."/>
            <person name="Zhao F."/>
            <person name="Cao W."/>
        </authorList>
    </citation>
    <scope>NUCLEOTIDE SEQUENCE</scope>
    <source>
        <strain evidence="3">Rsan-2018</strain>
        <tissue evidence="3">Larvae</tissue>
    </source>
</reference>
<protein>
    <submittedName>
        <fullName evidence="3">Uncharacterized protein</fullName>
    </submittedName>
</protein>